<dbReference type="KEGG" id="slom:PXH66_11485"/>
<evidence type="ECO:0000313" key="1">
    <source>
        <dbReference type="EMBL" id="WED67472.1"/>
    </source>
</evidence>
<dbReference type="EMBL" id="CP119075">
    <property type="protein sequence ID" value="WED67472.1"/>
    <property type="molecule type" value="Genomic_DNA"/>
</dbReference>
<protein>
    <submittedName>
        <fullName evidence="1">Uncharacterized protein</fullName>
    </submittedName>
</protein>
<name>A0AAF0CSW9_9BACT</name>
<dbReference type="RefSeq" id="WP_330931627.1">
    <property type="nucleotide sequence ID" value="NZ_CP119075.1"/>
</dbReference>
<accession>A0AAF0CSW9</accession>
<evidence type="ECO:0000313" key="2">
    <source>
        <dbReference type="Proteomes" id="UP001218638"/>
    </source>
</evidence>
<proteinExistence type="predicted"/>
<reference evidence="1" key="1">
    <citation type="submission" date="2023-03" db="EMBL/GenBank/DDBJ databases">
        <title>Lomoglobus Profundus gen. nov., sp. nov., a novel member of the phylum Verrucomicrobia, isolated from deep-marine sediment of South China Sea.</title>
        <authorList>
            <person name="Ahmad T."/>
            <person name="Ishaq S.E."/>
            <person name="Wang F."/>
        </authorList>
    </citation>
    <scope>NUCLEOTIDE SEQUENCE</scope>
    <source>
        <strain evidence="1">LMO-M01</strain>
    </source>
</reference>
<sequence>MRATTIVPPDFAQLVDESHQIVRATVESVRSYPDTYEGRALIRTEVILQIHESLRGDPVASKMSLHYLGGEYDGRVMQVDAMPTFTVGKEMVLFVEGGPRKVCPLVGWSHGQFRVQRESATGEARVVRADGSPLTGPSGVSAPLRERGDAVVEPLSRTLTLDDFRQAVRDQARKGRVE</sequence>
<gene>
    <name evidence="1" type="ORF">PXH66_11485</name>
</gene>
<dbReference type="Proteomes" id="UP001218638">
    <property type="component" value="Chromosome"/>
</dbReference>
<keyword evidence="2" id="KW-1185">Reference proteome</keyword>
<organism evidence="1 2">
    <name type="scientific">Synoicihabitans lomoniglobus</name>
    <dbReference type="NCBI Taxonomy" id="2909285"/>
    <lineage>
        <taxon>Bacteria</taxon>
        <taxon>Pseudomonadati</taxon>
        <taxon>Verrucomicrobiota</taxon>
        <taxon>Opitutia</taxon>
        <taxon>Opitutales</taxon>
        <taxon>Opitutaceae</taxon>
        <taxon>Synoicihabitans</taxon>
    </lineage>
</organism>
<dbReference type="AlphaFoldDB" id="A0AAF0CSW9"/>